<gene>
    <name evidence="16" type="ORF">DGUA_6G014886</name>
</gene>
<dbReference type="Gene3D" id="3.30.200.20">
    <property type="entry name" value="Phosphorylase Kinase, domain 1"/>
    <property type="match status" value="2"/>
</dbReference>
<dbReference type="PROSITE" id="PS00107">
    <property type="entry name" value="PROTEIN_KINASE_ATP"/>
    <property type="match status" value="1"/>
</dbReference>
<name>A0A3B0KIV2_DROGU</name>
<keyword evidence="7 12" id="KW-0547">Nucleotide-binding</keyword>
<dbReference type="FunFam" id="1.10.510.10:FF:000109">
    <property type="entry name" value="Ribosomal protein S6 kinase"/>
    <property type="match status" value="1"/>
</dbReference>
<keyword evidence="9 12" id="KW-0067">ATP-binding</keyword>
<feature type="binding site" evidence="12">
    <location>
        <position position="353"/>
    </location>
    <ligand>
        <name>ATP</name>
        <dbReference type="ChEBI" id="CHEBI:30616"/>
    </ligand>
</feature>
<feature type="region of interest" description="Disordered" evidence="13">
    <location>
        <begin position="527"/>
        <end position="547"/>
    </location>
</feature>
<comment type="catalytic activity">
    <reaction evidence="10">
        <text>L-threonyl-[protein] + ATP = O-phospho-L-threonyl-[protein] + ADP + H(+)</text>
        <dbReference type="Rhea" id="RHEA:46608"/>
        <dbReference type="Rhea" id="RHEA-COMP:11060"/>
        <dbReference type="Rhea" id="RHEA-COMP:11605"/>
        <dbReference type="ChEBI" id="CHEBI:15378"/>
        <dbReference type="ChEBI" id="CHEBI:30013"/>
        <dbReference type="ChEBI" id="CHEBI:30616"/>
        <dbReference type="ChEBI" id="CHEBI:61977"/>
        <dbReference type="ChEBI" id="CHEBI:456216"/>
        <dbReference type="EC" id="2.7.11.1"/>
    </reaction>
</comment>
<evidence type="ECO:0000256" key="11">
    <source>
        <dbReference type="ARBA" id="ARBA00048679"/>
    </source>
</evidence>
<dbReference type="EMBL" id="OUUW01000009">
    <property type="protein sequence ID" value="SPP85011.1"/>
    <property type="molecule type" value="Genomic_DNA"/>
</dbReference>
<reference evidence="17" key="1">
    <citation type="submission" date="2018-01" db="EMBL/GenBank/DDBJ databases">
        <authorList>
            <person name="Alioto T."/>
            <person name="Alioto T."/>
        </authorList>
    </citation>
    <scope>NUCLEOTIDE SEQUENCE [LARGE SCALE GENOMIC DNA]</scope>
</reference>
<evidence type="ECO:0000313" key="17">
    <source>
        <dbReference type="Proteomes" id="UP000268350"/>
    </source>
</evidence>
<dbReference type="CDD" id="cd05583">
    <property type="entry name" value="STKc_MSK_N"/>
    <property type="match status" value="1"/>
</dbReference>
<dbReference type="GO" id="GO:0106310">
    <property type="term" value="F:protein serine kinase activity"/>
    <property type="evidence" value="ECO:0007669"/>
    <property type="project" value="RHEA"/>
</dbReference>
<sequence length="1305" mass="146425">MSSRPQKQPTEMVGNLKPSGRESRRKAAVVAAALITASEDANEEHRTNGHATNVGGKRRRASKSGKSPVLTNGDSKRPKLKQQNPESATTTRTNNKRYIACSNNNNNNNNNSKNINVTNGQQHNNNKKATNANNTPSPSPPKAVAATATAAATAKKQEDYNYRDTMSPPTPPSPPSPPINVAEVVCISDGESEENEPADYFDRDTEEEDDEEEPELVEVEEEEVVLVNDTASTPTTKLQLKNINPKNIAAAAAAAAAAAEAAAVAAAAAAAAASPNLGIPTSNSTPLDLNNEAHQKDLEAVTDLRSYVKLYSEEAVSLVDFEIIRVLGTGAYGRVFLVRKLTRHDAGQLYAMKVLNKITVVQKRKTAEHTKTERVVLEAVQRSPFLVGLHYAFQSTTKLYLVLDFAKGGELFTHLYHAEHFDEPRVRVYIAEVVLALEQLHQLGIIYRDIKLENILLDGDGHIVLSDFGLSKILSEENDHRAHSFCGTLEYMAPEIIRTGPPGHDSAVDWWSVGVLTFELLTGGSPFATSDGQSQQSEISRRIQRDQPQIPSTFSAPARDFVLKMLEKNPKLRLGKNDRDAKEIKQHPFFHGINWYDLRAKRRKAPYKPVLTSEDDVQNFSSEFTEQRPEDVECEAPPSRIRLFRGYTYVAPEHLEQMRRDSNCHIEYCNKGLLNMPSRPQDLDLGSRTAGGSYGTCYFAVDSTNDMIFMVKVVPLSKFRASEVDALTSCAMDDEGHQNIVQYLGTFRDKCDTWILTEFLVGEELSAPIKRNALNERTCRDLFRQILEAVRHIHSKKFIHGDLKPENIVFESRDDMVVKLVDFGSACYSSSFTSWQDKPRYTLDYAPPEMLKDPNMVTYTPAVDVYGLGATLYTMLVGHPPYRQDQEDKEHSPDIHHQLRRRMQTETFNHEAKLWLSASPEFRRLVEWCMQRDPANRPQLDDILASNWVQSGDLDVAIIVPPPPLPEEQEEQKVEDKEEHKEVHEKEKEVVKKDDDSLKKSTTGMLPANAAKDDIDTINLLHLPASSGESFLIRPAASPPLSEDEDFRERIEIHSESDFLGFHENLPPLKLPSQYFGELPLPVIVEETSHAMLPPPPLDPVAVAPVALTPKTEAEELTNRRPRTRQQRQTETNVLPPVVAMNESTTDAEDSKVGLYLLMQQLPPPAEEVPLTTSTTTTSIAKRIARTLPATKSSQMGRSKPDSENLVGFSKTQASWRKSRASWRHFCLVLSNAQKILKRFKVQRQVYCLPHIKVEITDEDVVNLPQIYPRPKARKQQLRPLKVPRPPTRVQPERARALRQRYVFE</sequence>
<evidence type="ECO:0000256" key="7">
    <source>
        <dbReference type="ARBA" id="ARBA00022741"/>
    </source>
</evidence>
<feature type="region of interest" description="Disordered" evidence="13">
    <location>
        <begin position="1"/>
        <end position="217"/>
    </location>
</feature>
<dbReference type="PROSITE" id="PS00108">
    <property type="entry name" value="PROTEIN_KINASE_ST"/>
    <property type="match status" value="2"/>
</dbReference>
<evidence type="ECO:0000256" key="2">
    <source>
        <dbReference type="ARBA" id="ARBA00012513"/>
    </source>
</evidence>
<keyword evidence="6" id="KW-0677">Repeat</keyword>
<feature type="compositionally biased region" description="Polar residues" evidence="13">
    <location>
        <begin position="81"/>
        <end position="93"/>
    </location>
</feature>
<evidence type="ECO:0000256" key="3">
    <source>
        <dbReference type="ARBA" id="ARBA00022527"/>
    </source>
</evidence>
<feature type="domain" description="AGC-kinase C-terminal" evidence="15">
    <location>
        <begin position="591"/>
        <end position="659"/>
    </location>
</feature>
<evidence type="ECO:0000313" key="16">
    <source>
        <dbReference type="EMBL" id="SPP85011.1"/>
    </source>
</evidence>
<keyword evidence="8 16" id="KW-0418">Kinase</keyword>
<dbReference type="InterPro" id="IPR000719">
    <property type="entry name" value="Prot_kinase_dom"/>
</dbReference>
<dbReference type="STRING" id="7266.A0A3B0KIV2"/>
<feature type="domain" description="Protein kinase" evidence="14">
    <location>
        <begin position="321"/>
        <end position="590"/>
    </location>
</feature>
<evidence type="ECO:0000259" key="15">
    <source>
        <dbReference type="PROSITE" id="PS51285"/>
    </source>
</evidence>
<dbReference type="InterPro" id="IPR000961">
    <property type="entry name" value="AGC-kinase_C"/>
</dbReference>
<keyword evidence="3" id="KW-0723">Serine/threonine-protein kinase</keyword>
<dbReference type="FunFam" id="3.30.200.20:FF:000455">
    <property type="entry name" value="Non-specific serine/threonine protein kinase"/>
    <property type="match status" value="1"/>
</dbReference>
<dbReference type="SUPFAM" id="SSF56112">
    <property type="entry name" value="Protein kinase-like (PK-like)"/>
    <property type="match status" value="2"/>
</dbReference>
<dbReference type="Pfam" id="PF00069">
    <property type="entry name" value="Pkinase"/>
    <property type="match status" value="2"/>
</dbReference>
<dbReference type="PANTHER" id="PTHR24351">
    <property type="entry name" value="RIBOSOMAL PROTEIN S6 KINASE"/>
    <property type="match status" value="1"/>
</dbReference>
<feature type="domain" description="Protein kinase" evidence="14">
    <location>
        <begin position="683"/>
        <end position="949"/>
    </location>
</feature>
<dbReference type="SMART" id="SM00220">
    <property type="entry name" value="S_TKc"/>
    <property type="match status" value="2"/>
</dbReference>
<evidence type="ECO:0000256" key="1">
    <source>
        <dbReference type="ARBA" id="ARBA00001946"/>
    </source>
</evidence>
<dbReference type="Gene3D" id="1.10.510.10">
    <property type="entry name" value="Transferase(Phosphotransferase) domain 1"/>
    <property type="match status" value="2"/>
</dbReference>
<feature type="region of interest" description="Disordered" evidence="13">
    <location>
        <begin position="963"/>
        <end position="1004"/>
    </location>
</feature>
<evidence type="ECO:0000256" key="9">
    <source>
        <dbReference type="ARBA" id="ARBA00022840"/>
    </source>
</evidence>
<keyword evidence="17" id="KW-1185">Reference proteome</keyword>
<dbReference type="PROSITE" id="PS50011">
    <property type="entry name" value="PROTEIN_KINASE_DOM"/>
    <property type="match status" value="2"/>
</dbReference>
<dbReference type="EC" id="2.7.11.1" evidence="2"/>
<organism evidence="16 17">
    <name type="scientific">Drosophila guanche</name>
    <name type="common">Fruit fly</name>
    <dbReference type="NCBI Taxonomy" id="7266"/>
    <lineage>
        <taxon>Eukaryota</taxon>
        <taxon>Metazoa</taxon>
        <taxon>Ecdysozoa</taxon>
        <taxon>Arthropoda</taxon>
        <taxon>Hexapoda</taxon>
        <taxon>Insecta</taxon>
        <taxon>Pterygota</taxon>
        <taxon>Neoptera</taxon>
        <taxon>Endopterygota</taxon>
        <taxon>Diptera</taxon>
        <taxon>Brachycera</taxon>
        <taxon>Muscomorpha</taxon>
        <taxon>Ephydroidea</taxon>
        <taxon>Drosophilidae</taxon>
        <taxon>Drosophila</taxon>
        <taxon>Sophophora</taxon>
    </lineage>
</organism>
<proteinExistence type="predicted"/>
<feature type="compositionally biased region" description="Low complexity" evidence="13">
    <location>
        <begin position="127"/>
        <end position="154"/>
    </location>
</feature>
<dbReference type="InterPro" id="IPR011009">
    <property type="entry name" value="Kinase-like_dom_sf"/>
</dbReference>
<feature type="compositionally biased region" description="Basic and acidic residues" evidence="13">
    <location>
        <begin position="971"/>
        <end position="999"/>
    </location>
</feature>
<comment type="cofactor">
    <cofactor evidence="1">
        <name>Mg(2+)</name>
        <dbReference type="ChEBI" id="CHEBI:18420"/>
    </cofactor>
</comment>
<dbReference type="CDD" id="cd00180">
    <property type="entry name" value="PKc"/>
    <property type="match status" value="1"/>
</dbReference>
<evidence type="ECO:0000256" key="13">
    <source>
        <dbReference type="SAM" id="MobiDB-lite"/>
    </source>
</evidence>
<dbReference type="InterPro" id="IPR008271">
    <property type="entry name" value="Ser/Thr_kinase_AS"/>
</dbReference>
<feature type="compositionally biased region" description="Pro residues" evidence="13">
    <location>
        <begin position="168"/>
        <end position="178"/>
    </location>
</feature>
<feature type="compositionally biased region" description="Low complexity" evidence="13">
    <location>
        <begin position="103"/>
        <end position="119"/>
    </location>
</feature>
<feature type="compositionally biased region" description="Acidic residues" evidence="13">
    <location>
        <begin position="190"/>
        <end position="217"/>
    </location>
</feature>
<evidence type="ECO:0000256" key="4">
    <source>
        <dbReference type="ARBA" id="ARBA00022553"/>
    </source>
</evidence>
<dbReference type="Pfam" id="PF00433">
    <property type="entry name" value="Pkinase_C"/>
    <property type="match status" value="1"/>
</dbReference>
<dbReference type="Proteomes" id="UP000268350">
    <property type="component" value="Unassembled WGS sequence"/>
</dbReference>
<evidence type="ECO:0000256" key="6">
    <source>
        <dbReference type="ARBA" id="ARBA00022737"/>
    </source>
</evidence>
<evidence type="ECO:0000256" key="10">
    <source>
        <dbReference type="ARBA" id="ARBA00047899"/>
    </source>
</evidence>
<dbReference type="InterPro" id="IPR017441">
    <property type="entry name" value="Protein_kinase_ATP_BS"/>
</dbReference>
<protein>
    <recommendedName>
        <fullName evidence="2">non-specific serine/threonine protein kinase</fullName>
        <ecNumber evidence="2">2.7.11.1</ecNumber>
    </recommendedName>
</protein>
<keyword evidence="5" id="KW-0808">Transferase</keyword>
<evidence type="ECO:0000256" key="12">
    <source>
        <dbReference type="PROSITE-ProRule" id="PRU10141"/>
    </source>
</evidence>
<dbReference type="SMART" id="SM00133">
    <property type="entry name" value="S_TK_X"/>
    <property type="match status" value="1"/>
</dbReference>
<dbReference type="GO" id="GO:0005524">
    <property type="term" value="F:ATP binding"/>
    <property type="evidence" value="ECO:0007669"/>
    <property type="project" value="UniProtKB-UniRule"/>
</dbReference>
<accession>A0A3B0KIV2</accession>
<dbReference type="InterPro" id="IPR017892">
    <property type="entry name" value="Pkinase_C"/>
</dbReference>
<evidence type="ECO:0000256" key="8">
    <source>
        <dbReference type="ARBA" id="ARBA00022777"/>
    </source>
</evidence>
<evidence type="ECO:0000256" key="5">
    <source>
        <dbReference type="ARBA" id="ARBA00022679"/>
    </source>
</evidence>
<dbReference type="PROSITE" id="PS51285">
    <property type="entry name" value="AGC_KINASE_CTER"/>
    <property type="match status" value="1"/>
</dbReference>
<dbReference type="OrthoDB" id="63267at2759"/>
<comment type="catalytic activity">
    <reaction evidence="11">
        <text>L-seryl-[protein] + ATP = O-phospho-L-seryl-[protein] + ADP + H(+)</text>
        <dbReference type="Rhea" id="RHEA:17989"/>
        <dbReference type="Rhea" id="RHEA-COMP:9863"/>
        <dbReference type="Rhea" id="RHEA-COMP:11604"/>
        <dbReference type="ChEBI" id="CHEBI:15378"/>
        <dbReference type="ChEBI" id="CHEBI:29999"/>
        <dbReference type="ChEBI" id="CHEBI:30616"/>
        <dbReference type="ChEBI" id="CHEBI:83421"/>
        <dbReference type="ChEBI" id="CHEBI:456216"/>
        <dbReference type="EC" id="2.7.11.1"/>
    </reaction>
</comment>
<keyword evidence="4" id="KW-0597">Phosphoprotein</keyword>
<evidence type="ECO:0000259" key="14">
    <source>
        <dbReference type="PROSITE" id="PS50011"/>
    </source>
</evidence>
<dbReference type="GO" id="GO:0004674">
    <property type="term" value="F:protein serine/threonine kinase activity"/>
    <property type="evidence" value="ECO:0007669"/>
    <property type="project" value="UniProtKB-KW"/>
</dbReference>